<accession>A0A1I2WP95</accession>
<organism evidence="8 9">
    <name type="scientific">Pontibacter chinhatensis</name>
    <dbReference type="NCBI Taxonomy" id="1436961"/>
    <lineage>
        <taxon>Bacteria</taxon>
        <taxon>Pseudomonadati</taxon>
        <taxon>Bacteroidota</taxon>
        <taxon>Cytophagia</taxon>
        <taxon>Cytophagales</taxon>
        <taxon>Hymenobacteraceae</taxon>
        <taxon>Pontibacter</taxon>
    </lineage>
</organism>
<keyword evidence="9" id="KW-1185">Reference proteome</keyword>
<dbReference type="PANTHER" id="PTHR11002:SF76">
    <property type="entry name" value="CARBONIC ANHYDRASE"/>
    <property type="match status" value="1"/>
</dbReference>
<evidence type="ECO:0000256" key="5">
    <source>
        <dbReference type="ARBA" id="ARBA00048348"/>
    </source>
</evidence>
<comment type="similarity">
    <text evidence="1 7">Belongs to the beta-class carbonic anhydrase family.</text>
</comment>
<dbReference type="EMBL" id="FOOT01000005">
    <property type="protein sequence ID" value="SFH02469.1"/>
    <property type="molecule type" value="Genomic_DNA"/>
</dbReference>
<dbReference type="SUPFAM" id="SSF53056">
    <property type="entry name" value="beta-carbonic anhydrase, cab"/>
    <property type="match status" value="1"/>
</dbReference>
<dbReference type="PROSITE" id="PS00705">
    <property type="entry name" value="PROK_CO2_ANHYDRASE_2"/>
    <property type="match status" value="1"/>
</dbReference>
<evidence type="ECO:0000256" key="4">
    <source>
        <dbReference type="ARBA" id="ARBA00023239"/>
    </source>
</evidence>
<proteinExistence type="inferred from homology"/>
<keyword evidence="2 6" id="KW-0479">Metal-binding</keyword>
<dbReference type="InterPro" id="IPR001765">
    <property type="entry name" value="Carbonic_anhydrase"/>
</dbReference>
<evidence type="ECO:0000256" key="6">
    <source>
        <dbReference type="PIRSR" id="PIRSR601765-1"/>
    </source>
</evidence>
<reference evidence="9" key="1">
    <citation type="submission" date="2016-10" db="EMBL/GenBank/DDBJ databases">
        <authorList>
            <person name="Varghese N."/>
            <person name="Submissions S."/>
        </authorList>
    </citation>
    <scope>NUCLEOTIDE SEQUENCE [LARGE SCALE GENOMIC DNA]</scope>
    <source>
        <strain evidence="9">LP51</strain>
    </source>
</reference>
<dbReference type="FunFam" id="3.40.1050.10:FF:000001">
    <property type="entry name" value="Carbonic anhydrase"/>
    <property type="match status" value="1"/>
</dbReference>
<dbReference type="Proteomes" id="UP000198724">
    <property type="component" value="Unassembled WGS sequence"/>
</dbReference>
<dbReference type="STRING" id="1436961.SAMN05421739_105110"/>
<feature type="binding site" evidence="6">
    <location>
        <position position="98"/>
    </location>
    <ligand>
        <name>Zn(2+)</name>
        <dbReference type="ChEBI" id="CHEBI:29105"/>
    </ligand>
</feature>
<evidence type="ECO:0000313" key="8">
    <source>
        <dbReference type="EMBL" id="SFH02469.1"/>
    </source>
</evidence>
<evidence type="ECO:0000313" key="9">
    <source>
        <dbReference type="Proteomes" id="UP000198724"/>
    </source>
</evidence>
<dbReference type="OrthoDB" id="9797527at2"/>
<dbReference type="GO" id="GO:0004089">
    <property type="term" value="F:carbonate dehydratase activity"/>
    <property type="evidence" value="ECO:0007669"/>
    <property type="project" value="UniProtKB-UniRule"/>
</dbReference>
<dbReference type="EC" id="4.2.1.1" evidence="7"/>
<feature type="binding site" evidence="6">
    <location>
        <position position="41"/>
    </location>
    <ligand>
        <name>Zn(2+)</name>
        <dbReference type="ChEBI" id="CHEBI:29105"/>
    </ligand>
</feature>
<dbReference type="GO" id="GO:0008270">
    <property type="term" value="F:zinc ion binding"/>
    <property type="evidence" value="ECO:0007669"/>
    <property type="project" value="UniProtKB-UniRule"/>
</dbReference>
<keyword evidence="4 7" id="KW-0456">Lyase</keyword>
<gene>
    <name evidence="8" type="ORF">SAMN05421739_105110</name>
</gene>
<evidence type="ECO:0000256" key="7">
    <source>
        <dbReference type="RuleBase" id="RU003956"/>
    </source>
</evidence>
<feature type="binding site" evidence="6">
    <location>
        <position position="39"/>
    </location>
    <ligand>
        <name>Zn(2+)</name>
        <dbReference type="ChEBI" id="CHEBI:29105"/>
    </ligand>
</feature>
<feature type="binding site" evidence="6">
    <location>
        <position position="95"/>
    </location>
    <ligand>
        <name>Zn(2+)</name>
        <dbReference type="ChEBI" id="CHEBI:29105"/>
    </ligand>
</feature>
<evidence type="ECO:0000256" key="2">
    <source>
        <dbReference type="ARBA" id="ARBA00022723"/>
    </source>
</evidence>
<comment type="catalytic activity">
    <reaction evidence="5 7">
        <text>hydrogencarbonate + H(+) = CO2 + H2O</text>
        <dbReference type="Rhea" id="RHEA:10748"/>
        <dbReference type="ChEBI" id="CHEBI:15377"/>
        <dbReference type="ChEBI" id="CHEBI:15378"/>
        <dbReference type="ChEBI" id="CHEBI:16526"/>
        <dbReference type="ChEBI" id="CHEBI:17544"/>
        <dbReference type="EC" id="4.2.1.1"/>
    </reaction>
</comment>
<dbReference type="InterPro" id="IPR036874">
    <property type="entry name" value="Carbonic_anhydrase_sf"/>
</dbReference>
<dbReference type="GO" id="GO:0015976">
    <property type="term" value="P:carbon utilization"/>
    <property type="evidence" value="ECO:0007669"/>
    <property type="project" value="InterPro"/>
</dbReference>
<evidence type="ECO:0000256" key="3">
    <source>
        <dbReference type="ARBA" id="ARBA00022833"/>
    </source>
</evidence>
<dbReference type="Pfam" id="PF00484">
    <property type="entry name" value="Pro_CA"/>
    <property type="match status" value="1"/>
</dbReference>
<dbReference type="RefSeq" id="WP_092103235.1">
    <property type="nucleotide sequence ID" value="NZ_FOOT01000005.1"/>
</dbReference>
<keyword evidence="3 6" id="KW-0862">Zinc</keyword>
<comment type="function">
    <text evidence="7">Reversible hydration of carbon dioxide.</text>
</comment>
<dbReference type="SMART" id="SM00947">
    <property type="entry name" value="Pro_CA"/>
    <property type="match status" value="1"/>
</dbReference>
<dbReference type="InterPro" id="IPR015892">
    <property type="entry name" value="Carbonic_anhydrase_CS"/>
</dbReference>
<protein>
    <recommendedName>
        <fullName evidence="7">Carbonic anhydrase</fullName>
        <ecNumber evidence="7">4.2.1.1</ecNumber>
    </recommendedName>
    <alternativeName>
        <fullName evidence="7">Carbonate dehydratase</fullName>
    </alternativeName>
</protein>
<dbReference type="AlphaFoldDB" id="A0A1I2WP95"/>
<evidence type="ECO:0000256" key="1">
    <source>
        <dbReference type="ARBA" id="ARBA00006217"/>
    </source>
</evidence>
<dbReference type="Gene3D" id="3.40.1050.10">
    <property type="entry name" value="Carbonic anhydrase"/>
    <property type="match status" value="1"/>
</dbReference>
<name>A0A1I2WP95_9BACT</name>
<comment type="cofactor">
    <cofactor evidence="6">
        <name>Zn(2+)</name>
        <dbReference type="ChEBI" id="CHEBI:29105"/>
    </cofactor>
    <text evidence="6">Binds 1 zinc ion per subunit.</text>
</comment>
<dbReference type="CDD" id="cd00883">
    <property type="entry name" value="beta_CA_cladeA"/>
    <property type="match status" value="1"/>
</dbReference>
<sequence>MEQIFENNKKWVATKLAEDSEFFLKLANGQKPRYLYIGCSDSRIPINEVTGTGPGEIFVHRNIANMVVHTDMNLLSVLQYAVEVLKVKDIIVCGHYGCGGVAAAATNKQFGLIDNWLRNIKDVIRLHEQELMSIADEEQRQRRLVELNIIEQVHNLSKTSIIQNAQLGDNPPRLWGLVYDIKEGLLRDLKVRDGEFKQFEHIYCVTGEVTATT</sequence>
<dbReference type="PANTHER" id="PTHR11002">
    <property type="entry name" value="CARBONIC ANHYDRASE"/>
    <property type="match status" value="1"/>
</dbReference>